<dbReference type="InterPro" id="IPR000086">
    <property type="entry name" value="NUDIX_hydrolase_dom"/>
</dbReference>
<dbReference type="Gene3D" id="3.90.79.10">
    <property type="entry name" value="Nucleoside Triphosphate Pyrophosphohydrolase"/>
    <property type="match status" value="1"/>
</dbReference>
<comment type="caution">
    <text evidence="2">The sequence shown here is derived from an EMBL/GenBank/DDBJ whole genome shotgun (WGS) entry which is preliminary data.</text>
</comment>
<evidence type="ECO:0000313" key="3">
    <source>
        <dbReference type="Proteomes" id="UP000285575"/>
    </source>
</evidence>
<keyword evidence="3" id="KW-1185">Reference proteome</keyword>
<reference evidence="2 3" key="1">
    <citation type="submission" date="2019-01" db="EMBL/GenBank/DDBJ databases">
        <authorList>
            <person name="Chen W.-M."/>
        </authorList>
    </citation>
    <scope>NUCLEOTIDE SEQUENCE [LARGE SCALE GENOMIC DNA]</scope>
    <source>
        <strain evidence="2 3">KYPY4</strain>
    </source>
</reference>
<dbReference type="Pfam" id="PF00293">
    <property type="entry name" value="NUDIX"/>
    <property type="match status" value="1"/>
</dbReference>
<dbReference type="InterPro" id="IPR015797">
    <property type="entry name" value="NUDIX_hydrolase-like_dom_sf"/>
</dbReference>
<dbReference type="AlphaFoldDB" id="A0A437RSK1"/>
<dbReference type="PROSITE" id="PS51462">
    <property type="entry name" value="NUDIX"/>
    <property type="match status" value="1"/>
</dbReference>
<dbReference type="RefSeq" id="WP_128227370.1">
    <property type="nucleotide sequence ID" value="NZ_SACR01000001.1"/>
</dbReference>
<dbReference type="Pfam" id="PF15916">
    <property type="entry name" value="DUF4743"/>
    <property type="match status" value="1"/>
</dbReference>
<dbReference type="EMBL" id="SACR01000001">
    <property type="protein sequence ID" value="RVU49737.1"/>
    <property type="molecule type" value="Genomic_DNA"/>
</dbReference>
<protein>
    <submittedName>
        <fullName evidence="2">DUF4743 domain-containing protein</fullName>
    </submittedName>
</protein>
<dbReference type="Proteomes" id="UP000285575">
    <property type="component" value="Unassembled WGS sequence"/>
</dbReference>
<feature type="domain" description="Nudix hydrolase" evidence="1">
    <location>
        <begin position="117"/>
        <end position="259"/>
    </location>
</feature>
<dbReference type="SUPFAM" id="SSF55811">
    <property type="entry name" value="Nudix"/>
    <property type="match status" value="1"/>
</dbReference>
<proteinExistence type="predicted"/>
<evidence type="ECO:0000259" key="1">
    <source>
        <dbReference type="PROSITE" id="PS51462"/>
    </source>
</evidence>
<dbReference type="OrthoDB" id="5621792at2"/>
<organism evidence="2 3">
    <name type="scientific">Rubrivivax rivuli</name>
    <dbReference type="NCBI Taxonomy" id="1862385"/>
    <lineage>
        <taxon>Bacteria</taxon>
        <taxon>Pseudomonadati</taxon>
        <taxon>Pseudomonadota</taxon>
        <taxon>Betaproteobacteria</taxon>
        <taxon>Burkholderiales</taxon>
        <taxon>Sphaerotilaceae</taxon>
        <taxon>Rubrivivax</taxon>
    </lineage>
</organism>
<accession>A0A437RSK1</accession>
<gene>
    <name evidence="2" type="ORF">EOE66_04075</name>
</gene>
<sequence length="288" mass="30446">MRWGPVLAAASAAEAPGQAASRVPFHVAGVQVGSVARAHLPALRAWPQWLRVAAETVTLTADPGERDAALAEVHAALRAQGHIRAWRNEPFPLFDPQTGAVLATMERAAARFWGSLTLGAHANGYVADSLGRPTHLWIAQRAFDKATDPGLYDNLIGGGVPAGQTPLQALQREGWEEAGLNAAQMAGVQATAVLRLHRDVPEGRQLEDLHAYDLELPPGLQPQNQDGEVAGFHRLPVDEALALAAGTSPRGRMTLDAALVTLAFGHRHGLLPAPEHAALAAAGFMRAV</sequence>
<dbReference type="InterPro" id="IPR031804">
    <property type="entry name" value="DUF4743"/>
</dbReference>
<dbReference type="GO" id="GO:0003824">
    <property type="term" value="F:catalytic activity"/>
    <property type="evidence" value="ECO:0007669"/>
    <property type="project" value="UniProtKB-ARBA"/>
</dbReference>
<evidence type="ECO:0000313" key="2">
    <source>
        <dbReference type="EMBL" id="RVU49737.1"/>
    </source>
</evidence>
<name>A0A437RSK1_9BURK</name>
<dbReference type="CDD" id="cd03676">
    <property type="entry name" value="NUDIX_Tnr3_like"/>
    <property type="match status" value="1"/>
</dbReference>